<evidence type="ECO:0000313" key="1">
    <source>
        <dbReference type="EMBL" id="CAB4870395.1"/>
    </source>
</evidence>
<organism evidence="1">
    <name type="scientific">freshwater metagenome</name>
    <dbReference type="NCBI Taxonomy" id="449393"/>
    <lineage>
        <taxon>unclassified sequences</taxon>
        <taxon>metagenomes</taxon>
        <taxon>ecological metagenomes</taxon>
    </lineage>
</organism>
<reference evidence="1" key="1">
    <citation type="submission" date="2020-05" db="EMBL/GenBank/DDBJ databases">
        <authorList>
            <person name="Chiriac C."/>
            <person name="Salcher M."/>
            <person name="Ghai R."/>
            <person name="Kavagutti S V."/>
        </authorList>
    </citation>
    <scope>NUCLEOTIDE SEQUENCE</scope>
</reference>
<dbReference type="GO" id="GO:0016829">
    <property type="term" value="F:lyase activity"/>
    <property type="evidence" value="ECO:0007669"/>
    <property type="project" value="InterPro"/>
</dbReference>
<sequence length="56" mass="6592">MLEKRESSSKTDRGVVTVETFGYNQHGEEVCYFRRKVMVPKREAAKPRQRPYESKA</sequence>
<protein>
    <submittedName>
        <fullName evidence="1">Unannotated protein</fullName>
    </submittedName>
</protein>
<dbReference type="SUPFAM" id="SSF54637">
    <property type="entry name" value="Thioesterase/thiol ester dehydrase-isomerase"/>
    <property type="match status" value="1"/>
</dbReference>
<dbReference type="Gene3D" id="3.10.129.10">
    <property type="entry name" value="Hotdog Thioesterase"/>
    <property type="match status" value="1"/>
</dbReference>
<dbReference type="Pfam" id="PF19315">
    <property type="entry name" value="MC_hydratase"/>
    <property type="match status" value="1"/>
</dbReference>
<gene>
    <name evidence="1" type="ORF">UFOPK3317_00859</name>
</gene>
<name>A0A6J7DND2_9ZZZZ</name>
<accession>A0A6J7DND2</accession>
<dbReference type="InterPro" id="IPR048274">
    <property type="entry name" value="MC_hydratase"/>
</dbReference>
<proteinExistence type="predicted"/>
<dbReference type="EMBL" id="CAFBLK010000137">
    <property type="protein sequence ID" value="CAB4870395.1"/>
    <property type="molecule type" value="Genomic_DNA"/>
</dbReference>
<dbReference type="AlphaFoldDB" id="A0A6J7DND2"/>
<dbReference type="InterPro" id="IPR029069">
    <property type="entry name" value="HotDog_dom_sf"/>
</dbReference>